<reference evidence="2 3" key="1">
    <citation type="submission" date="2019-09" db="EMBL/GenBank/DDBJ databases">
        <title>Genome Sequences of Streptomyces kaniharaensis ATCC 21070.</title>
        <authorList>
            <person name="Zhu W."/>
            <person name="De Crecy-Lagard V."/>
            <person name="Richards N.G."/>
        </authorList>
    </citation>
    <scope>NUCLEOTIDE SEQUENCE [LARGE SCALE GENOMIC DNA]</scope>
    <source>
        <strain evidence="2 3">SF-557</strain>
    </source>
</reference>
<evidence type="ECO:0000313" key="3">
    <source>
        <dbReference type="Proteomes" id="UP000450000"/>
    </source>
</evidence>
<organism evidence="2 3">
    <name type="scientific">Streptomyces kaniharaensis</name>
    <dbReference type="NCBI Taxonomy" id="212423"/>
    <lineage>
        <taxon>Bacteria</taxon>
        <taxon>Bacillati</taxon>
        <taxon>Actinomycetota</taxon>
        <taxon>Actinomycetes</taxon>
        <taxon>Kitasatosporales</taxon>
        <taxon>Streptomycetaceae</taxon>
        <taxon>Streptomyces</taxon>
    </lineage>
</organism>
<accession>A0A6N7KM02</accession>
<dbReference type="AlphaFoldDB" id="A0A6N7KM02"/>
<sequence>MREGCHTRLPVGRPRVHVCGAGGVRWHRVGRVDRKDFSDPAFVGKSIPDPGFAGDDGTADPALTAALARWSQDRAAAPEVLAALTPTRLMVPIVALLGEVEVDEHGHKHDKTSDMAVPVLEAPDGRRALPAFTSLEALARWRADARPAPVAAPQAAMVAYSEQADTLLIDPAGPVPYQLSGARLRALAENRPYLPPVHDPEVREAVRALLAAEPQVVTGLLAPSEGADGVLAVVFDPALDQPGLQAAAQRVGQAVAADPVLRVRLDRGLDLAVLPATAQLPGEPLYRR</sequence>
<proteinExistence type="predicted"/>
<gene>
    <name evidence="2" type="ORF">F7Q99_04050</name>
</gene>
<dbReference type="EMBL" id="WBOF01000001">
    <property type="protein sequence ID" value="MQS11478.1"/>
    <property type="molecule type" value="Genomic_DNA"/>
</dbReference>
<evidence type="ECO:0000313" key="2">
    <source>
        <dbReference type="EMBL" id="MQS11478.1"/>
    </source>
</evidence>
<dbReference type="InterPro" id="IPR009839">
    <property type="entry name" value="SseB_N"/>
</dbReference>
<dbReference type="Proteomes" id="UP000450000">
    <property type="component" value="Unassembled WGS sequence"/>
</dbReference>
<protein>
    <submittedName>
        <fullName evidence="2">SseB family protein</fullName>
    </submittedName>
</protein>
<feature type="domain" description="SseB protein N-terminal" evidence="1">
    <location>
        <begin position="63"/>
        <end position="186"/>
    </location>
</feature>
<comment type="caution">
    <text evidence="2">The sequence shown here is derived from an EMBL/GenBank/DDBJ whole genome shotgun (WGS) entry which is preliminary data.</text>
</comment>
<name>A0A6N7KM02_9ACTN</name>
<dbReference type="OrthoDB" id="5188303at2"/>
<evidence type="ECO:0000259" key="1">
    <source>
        <dbReference type="Pfam" id="PF07179"/>
    </source>
</evidence>
<keyword evidence="3" id="KW-1185">Reference proteome</keyword>
<dbReference type="Pfam" id="PF07179">
    <property type="entry name" value="SseB"/>
    <property type="match status" value="1"/>
</dbReference>